<dbReference type="EMBL" id="BQKI01000082">
    <property type="protein sequence ID" value="GJN30082.1"/>
    <property type="molecule type" value="Genomic_DNA"/>
</dbReference>
<evidence type="ECO:0000313" key="2">
    <source>
        <dbReference type="EMBL" id="GJN30082.1"/>
    </source>
</evidence>
<gene>
    <name evidence="2" type="primary">gb18361</name>
    <name evidence="2" type="ORF">PR202_gb18361</name>
</gene>
<proteinExistence type="predicted"/>
<feature type="chain" id="PRO_5043752911" description="Secreted protein" evidence="1">
    <location>
        <begin position="29"/>
        <end position="112"/>
    </location>
</feature>
<sequence>MGQGVRSSFPSTMAICVLLALVDGCSLGIRDLEAKGSSKQGGIELRRWPGYGTTRTRRRGWAVAGGGAEVVCSGCVGAGRKRRCLGRAQVMIGEAAQATRGRLEQGVDRSRE</sequence>
<dbReference type="AlphaFoldDB" id="A0AAV5F5X9"/>
<evidence type="ECO:0008006" key="4">
    <source>
        <dbReference type="Google" id="ProtNLM"/>
    </source>
</evidence>
<protein>
    <recommendedName>
        <fullName evidence="4">Secreted protein</fullName>
    </recommendedName>
</protein>
<reference evidence="2" key="2">
    <citation type="submission" date="2021-12" db="EMBL/GenBank/DDBJ databases">
        <title>Resequencing data analysis of finger millet.</title>
        <authorList>
            <person name="Hatakeyama M."/>
            <person name="Aluri S."/>
            <person name="Balachadran M.T."/>
            <person name="Sivarajan S.R."/>
            <person name="Poveda L."/>
            <person name="Shimizu-Inatsugi R."/>
            <person name="Schlapbach R."/>
            <person name="Sreeman S.M."/>
            <person name="Shimizu K.K."/>
        </authorList>
    </citation>
    <scope>NUCLEOTIDE SEQUENCE</scope>
</reference>
<keyword evidence="1" id="KW-0732">Signal</keyword>
<reference evidence="2" key="1">
    <citation type="journal article" date="2018" name="DNA Res.">
        <title>Multiple hybrid de novo genome assembly of finger millet, an orphan allotetraploid crop.</title>
        <authorList>
            <person name="Hatakeyama M."/>
            <person name="Aluri S."/>
            <person name="Balachadran M.T."/>
            <person name="Sivarajan S.R."/>
            <person name="Patrignani A."/>
            <person name="Gruter S."/>
            <person name="Poveda L."/>
            <person name="Shimizu-Inatsugi R."/>
            <person name="Baeten J."/>
            <person name="Francoijs K.J."/>
            <person name="Nataraja K.N."/>
            <person name="Reddy Y.A.N."/>
            <person name="Phadnis S."/>
            <person name="Ravikumar R.L."/>
            <person name="Schlapbach R."/>
            <person name="Sreeman S.M."/>
            <person name="Shimizu K.K."/>
        </authorList>
    </citation>
    <scope>NUCLEOTIDE SEQUENCE</scope>
</reference>
<keyword evidence="3" id="KW-1185">Reference proteome</keyword>
<evidence type="ECO:0000313" key="3">
    <source>
        <dbReference type="Proteomes" id="UP001054889"/>
    </source>
</evidence>
<dbReference type="Proteomes" id="UP001054889">
    <property type="component" value="Unassembled WGS sequence"/>
</dbReference>
<comment type="caution">
    <text evidence="2">The sequence shown here is derived from an EMBL/GenBank/DDBJ whole genome shotgun (WGS) entry which is preliminary data.</text>
</comment>
<name>A0AAV5F5X9_ELECO</name>
<organism evidence="2 3">
    <name type="scientific">Eleusine coracana subsp. coracana</name>
    <dbReference type="NCBI Taxonomy" id="191504"/>
    <lineage>
        <taxon>Eukaryota</taxon>
        <taxon>Viridiplantae</taxon>
        <taxon>Streptophyta</taxon>
        <taxon>Embryophyta</taxon>
        <taxon>Tracheophyta</taxon>
        <taxon>Spermatophyta</taxon>
        <taxon>Magnoliopsida</taxon>
        <taxon>Liliopsida</taxon>
        <taxon>Poales</taxon>
        <taxon>Poaceae</taxon>
        <taxon>PACMAD clade</taxon>
        <taxon>Chloridoideae</taxon>
        <taxon>Cynodonteae</taxon>
        <taxon>Eleusininae</taxon>
        <taxon>Eleusine</taxon>
    </lineage>
</organism>
<feature type="signal peptide" evidence="1">
    <location>
        <begin position="1"/>
        <end position="28"/>
    </location>
</feature>
<evidence type="ECO:0000256" key="1">
    <source>
        <dbReference type="SAM" id="SignalP"/>
    </source>
</evidence>
<accession>A0AAV5F5X9</accession>